<gene>
    <name evidence="1" type="ORF">D7V32_12550</name>
</gene>
<name>A0A3A8E5X6_9GAMM</name>
<organism evidence="1 2">
    <name type="scientific">Acinetobacter tianfuensis</name>
    <dbReference type="NCBI Taxonomy" id="2419603"/>
    <lineage>
        <taxon>Bacteria</taxon>
        <taxon>Pseudomonadati</taxon>
        <taxon>Pseudomonadota</taxon>
        <taxon>Gammaproteobacteria</taxon>
        <taxon>Moraxellales</taxon>
        <taxon>Moraxellaceae</taxon>
        <taxon>Acinetobacter</taxon>
    </lineage>
</organism>
<reference evidence="1 2" key="1">
    <citation type="submission" date="2018-09" db="EMBL/GenBank/DDBJ databases">
        <title>The draft genome of Acinetobacter spp. strains.</title>
        <authorList>
            <person name="Qin J."/>
            <person name="Feng Y."/>
            <person name="Zong Z."/>
        </authorList>
    </citation>
    <scope>NUCLEOTIDE SEQUENCE [LARGE SCALE GENOMIC DNA]</scope>
    <source>
        <strain evidence="1 2">WCHAc060012</strain>
    </source>
</reference>
<dbReference type="RefSeq" id="WP_120403236.1">
    <property type="nucleotide sequence ID" value="NZ_RAXV01000029.1"/>
</dbReference>
<keyword evidence="2" id="KW-1185">Reference proteome</keyword>
<sequence>MSYFLEFDAFDNPMQLSKVGNWVITFLSPKEELENIQLAITYVLPRQANGELQPRRIMICKTSLENTWRIETIECFNSAQNTEVNFSPASQEAQQILQSVQNEFERYDVCVRLKQTS</sequence>
<accession>A0A3A8E5X6</accession>
<comment type="caution">
    <text evidence="1">The sequence shown here is derived from an EMBL/GenBank/DDBJ whole genome shotgun (WGS) entry which is preliminary data.</text>
</comment>
<protein>
    <submittedName>
        <fullName evidence="1">Uncharacterized protein</fullName>
    </submittedName>
</protein>
<evidence type="ECO:0000313" key="1">
    <source>
        <dbReference type="EMBL" id="RKG30025.1"/>
    </source>
</evidence>
<dbReference type="AlphaFoldDB" id="A0A3A8E5X6"/>
<proteinExistence type="predicted"/>
<dbReference type="EMBL" id="RAXV01000029">
    <property type="protein sequence ID" value="RKG30025.1"/>
    <property type="molecule type" value="Genomic_DNA"/>
</dbReference>
<evidence type="ECO:0000313" key="2">
    <source>
        <dbReference type="Proteomes" id="UP000282388"/>
    </source>
</evidence>
<dbReference type="OrthoDB" id="6709254at2"/>
<dbReference type="Proteomes" id="UP000282388">
    <property type="component" value="Unassembled WGS sequence"/>
</dbReference>